<dbReference type="CDD" id="cd06225">
    <property type="entry name" value="HAMP"/>
    <property type="match status" value="1"/>
</dbReference>
<evidence type="ECO:0000256" key="8">
    <source>
        <dbReference type="ARBA" id="ARBA00022989"/>
    </source>
</evidence>
<dbReference type="Gene3D" id="6.10.340.10">
    <property type="match status" value="1"/>
</dbReference>
<evidence type="ECO:0000313" key="15">
    <source>
        <dbReference type="Proteomes" id="UP000234778"/>
    </source>
</evidence>
<dbReference type="InterPro" id="IPR003660">
    <property type="entry name" value="HAMP_dom"/>
</dbReference>
<accession>A0A2I1KUC3</accession>
<dbReference type="SMART" id="SM00304">
    <property type="entry name" value="HAMP"/>
    <property type="match status" value="1"/>
</dbReference>
<evidence type="ECO:0000256" key="9">
    <source>
        <dbReference type="ARBA" id="ARBA00023012"/>
    </source>
</evidence>
<dbReference type="RefSeq" id="WP_101637967.1">
    <property type="nucleotide sequence ID" value="NZ_JALFPY010000029.1"/>
</dbReference>
<evidence type="ECO:0000256" key="1">
    <source>
        <dbReference type="ARBA" id="ARBA00000085"/>
    </source>
</evidence>
<dbReference type="SUPFAM" id="SSF47384">
    <property type="entry name" value="Homodimeric domain of signal transducing histidine kinase"/>
    <property type="match status" value="1"/>
</dbReference>
<dbReference type="GO" id="GO:0000155">
    <property type="term" value="F:phosphorelay sensor kinase activity"/>
    <property type="evidence" value="ECO:0007669"/>
    <property type="project" value="InterPro"/>
</dbReference>
<dbReference type="InterPro" id="IPR004358">
    <property type="entry name" value="Sig_transdc_His_kin-like_C"/>
</dbReference>
<keyword evidence="6 11" id="KW-0812">Transmembrane</keyword>
<dbReference type="InterPro" id="IPR036097">
    <property type="entry name" value="HisK_dim/P_sf"/>
</dbReference>
<keyword evidence="7 14" id="KW-0418">Kinase</keyword>
<dbReference type="InterPro" id="IPR003661">
    <property type="entry name" value="HisK_dim/P_dom"/>
</dbReference>
<comment type="subcellular location">
    <subcellularLocation>
        <location evidence="2">Cell membrane</location>
    </subcellularLocation>
</comment>
<dbReference type="PANTHER" id="PTHR45436:SF5">
    <property type="entry name" value="SENSOR HISTIDINE KINASE TRCS"/>
    <property type="match status" value="1"/>
</dbReference>
<dbReference type="SMART" id="SM00388">
    <property type="entry name" value="HisKA"/>
    <property type="match status" value="1"/>
</dbReference>
<reference evidence="14 15" key="1">
    <citation type="submission" date="2017-12" db="EMBL/GenBank/DDBJ databases">
        <title>Phylogenetic diversity of female urinary microbiome.</title>
        <authorList>
            <person name="Thomas-White K."/>
            <person name="Wolfe A.J."/>
        </authorList>
    </citation>
    <scope>NUCLEOTIDE SEQUENCE [LARGE SCALE GENOMIC DNA]</scope>
    <source>
        <strain evidence="14 15">UMB0319</strain>
    </source>
</reference>
<evidence type="ECO:0000256" key="11">
    <source>
        <dbReference type="SAM" id="Phobius"/>
    </source>
</evidence>
<dbReference type="PROSITE" id="PS50109">
    <property type="entry name" value="HIS_KIN"/>
    <property type="match status" value="1"/>
</dbReference>
<proteinExistence type="predicted"/>
<dbReference type="Pfam" id="PF00512">
    <property type="entry name" value="HisKA"/>
    <property type="match status" value="1"/>
</dbReference>
<dbReference type="InterPro" id="IPR005467">
    <property type="entry name" value="His_kinase_dom"/>
</dbReference>
<evidence type="ECO:0000256" key="6">
    <source>
        <dbReference type="ARBA" id="ARBA00022692"/>
    </source>
</evidence>
<dbReference type="Gene3D" id="3.30.565.10">
    <property type="entry name" value="Histidine kinase-like ATPase, C-terminal domain"/>
    <property type="match status" value="1"/>
</dbReference>
<dbReference type="GO" id="GO:0005886">
    <property type="term" value="C:plasma membrane"/>
    <property type="evidence" value="ECO:0007669"/>
    <property type="project" value="UniProtKB-SubCell"/>
</dbReference>
<sequence>MASVKISFGGAGHTPAGVELDLAVMRELLLSILGVSVVVLVALALASGLIGWIVAGKVLAPLATMSTAAREAARGDLSQRLDLDGPRDEIRERADVYDAMLDSLEQSLSSYQRFAANTSHELRTPLATIQTMIDVTLADPQADAQELRDLLERVRTTNARNARTVDALLDLAQAQSARLRRRPCDLEVLVHEAVEDVAAEAREAGVRLDMRAHPGQAAARPGQAAARPGQDEDEPWALCLGDSRLLRQAVLNVLRNAVRHNTVGGVVEIMLESRGGELMLTVTNTGPVVDAESLASLTEPFVRGQDRASGSGYGLGLAIVDAVVRAHDGTLSLRARERGGLVTTLRVPAQS</sequence>
<keyword evidence="5" id="KW-0808">Transferase</keyword>
<dbReference type="PROSITE" id="PS50885">
    <property type="entry name" value="HAMP"/>
    <property type="match status" value="1"/>
</dbReference>
<comment type="caution">
    <text evidence="14">The sequence shown here is derived from an EMBL/GenBank/DDBJ whole genome shotgun (WGS) entry which is preliminary data.</text>
</comment>
<feature type="domain" description="HAMP" evidence="13">
    <location>
        <begin position="56"/>
        <end position="109"/>
    </location>
</feature>
<dbReference type="Pfam" id="PF00672">
    <property type="entry name" value="HAMP"/>
    <property type="match status" value="1"/>
</dbReference>
<dbReference type="SUPFAM" id="SSF158472">
    <property type="entry name" value="HAMP domain-like"/>
    <property type="match status" value="1"/>
</dbReference>
<keyword evidence="10 11" id="KW-0472">Membrane</keyword>
<evidence type="ECO:0000259" key="12">
    <source>
        <dbReference type="PROSITE" id="PS50109"/>
    </source>
</evidence>
<dbReference type="Proteomes" id="UP000234778">
    <property type="component" value="Unassembled WGS sequence"/>
</dbReference>
<feature type="domain" description="Histidine kinase" evidence="12">
    <location>
        <begin position="117"/>
        <end position="351"/>
    </location>
</feature>
<evidence type="ECO:0000256" key="10">
    <source>
        <dbReference type="ARBA" id="ARBA00023136"/>
    </source>
</evidence>
<dbReference type="CDD" id="cd00082">
    <property type="entry name" value="HisKA"/>
    <property type="match status" value="1"/>
</dbReference>
<dbReference type="InterPro" id="IPR036890">
    <property type="entry name" value="HATPase_C_sf"/>
</dbReference>
<dbReference type="EMBL" id="PKHA01000002">
    <property type="protein sequence ID" value="PKY99226.1"/>
    <property type="molecule type" value="Genomic_DNA"/>
</dbReference>
<keyword evidence="4" id="KW-0597">Phosphoprotein</keyword>
<dbReference type="Pfam" id="PF02518">
    <property type="entry name" value="HATPase_c"/>
    <property type="match status" value="1"/>
</dbReference>
<evidence type="ECO:0000256" key="7">
    <source>
        <dbReference type="ARBA" id="ARBA00022777"/>
    </source>
</evidence>
<evidence type="ECO:0000313" key="14">
    <source>
        <dbReference type="EMBL" id="PKY99226.1"/>
    </source>
</evidence>
<keyword evidence="8 11" id="KW-1133">Transmembrane helix</keyword>
<dbReference type="PRINTS" id="PR00344">
    <property type="entry name" value="BCTRLSENSOR"/>
</dbReference>
<dbReference type="PANTHER" id="PTHR45436">
    <property type="entry name" value="SENSOR HISTIDINE KINASE YKOH"/>
    <property type="match status" value="1"/>
</dbReference>
<keyword evidence="9" id="KW-0902">Two-component regulatory system</keyword>
<evidence type="ECO:0000256" key="2">
    <source>
        <dbReference type="ARBA" id="ARBA00004236"/>
    </source>
</evidence>
<gene>
    <name evidence="14" type="ORF">CYJ26_03640</name>
</gene>
<dbReference type="InterPro" id="IPR050428">
    <property type="entry name" value="TCS_sensor_his_kinase"/>
</dbReference>
<feature type="transmembrane region" description="Helical" evidence="11">
    <location>
        <begin position="28"/>
        <end position="55"/>
    </location>
</feature>
<dbReference type="GeneID" id="81708027"/>
<dbReference type="SMART" id="SM00387">
    <property type="entry name" value="HATPase_c"/>
    <property type="match status" value="1"/>
</dbReference>
<dbReference type="SUPFAM" id="SSF55874">
    <property type="entry name" value="ATPase domain of HSP90 chaperone/DNA topoisomerase II/histidine kinase"/>
    <property type="match status" value="1"/>
</dbReference>
<evidence type="ECO:0000256" key="4">
    <source>
        <dbReference type="ARBA" id="ARBA00022553"/>
    </source>
</evidence>
<dbReference type="EC" id="2.7.13.3" evidence="3"/>
<organism evidence="14 15">
    <name type="scientific">Actinomyces urogenitalis</name>
    <dbReference type="NCBI Taxonomy" id="103621"/>
    <lineage>
        <taxon>Bacteria</taxon>
        <taxon>Bacillati</taxon>
        <taxon>Actinomycetota</taxon>
        <taxon>Actinomycetes</taxon>
        <taxon>Actinomycetales</taxon>
        <taxon>Actinomycetaceae</taxon>
        <taxon>Actinomyces</taxon>
    </lineage>
</organism>
<protein>
    <recommendedName>
        <fullName evidence="3">histidine kinase</fullName>
        <ecNumber evidence="3">2.7.13.3</ecNumber>
    </recommendedName>
</protein>
<dbReference type="Gene3D" id="1.10.287.130">
    <property type="match status" value="1"/>
</dbReference>
<dbReference type="InterPro" id="IPR003594">
    <property type="entry name" value="HATPase_dom"/>
</dbReference>
<evidence type="ECO:0000256" key="5">
    <source>
        <dbReference type="ARBA" id="ARBA00022679"/>
    </source>
</evidence>
<evidence type="ECO:0000256" key="3">
    <source>
        <dbReference type="ARBA" id="ARBA00012438"/>
    </source>
</evidence>
<evidence type="ECO:0000259" key="13">
    <source>
        <dbReference type="PROSITE" id="PS50885"/>
    </source>
</evidence>
<dbReference type="AlphaFoldDB" id="A0A2I1KUC3"/>
<comment type="catalytic activity">
    <reaction evidence="1">
        <text>ATP + protein L-histidine = ADP + protein N-phospho-L-histidine.</text>
        <dbReference type="EC" id="2.7.13.3"/>
    </reaction>
</comment>
<name>A0A2I1KUC3_9ACTO</name>